<reference evidence="1 2" key="1">
    <citation type="submission" date="2017-09" db="EMBL/GenBank/DDBJ databases">
        <title>Large-scale bioinformatics analysis of Bacillus genomes uncovers conserved roles of natural products in bacterial physiology.</title>
        <authorList>
            <consortium name="Agbiome Team Llc"/>
            <person name="Bleich R.M."/>
            <person name="Grubbs K.J."/>
            <person name="Santa Maria K.C."/>
            <person name="Allen S.E."/>
            <person name="Farag S."/>
            <person name="Shank E.A."/>
            <person name="Bowers A."/>
        </authorList>
    </citation>
    <scope>NUCLEOTIDE SEQUENCE [LARGE SCALE GENOMIC DNA]</scope>
    <source>
        <strain evidence="1 2">AFS032503</strain>
    </source>
</reference>
<dbReference type="Proteomes" id="UP000225062">
    <property type="component" value="Unassembled WGS sequence"/>
</dbReference>
<dbReference type="EMBL" id="NUUI01000031">
    <property type="protein sequence ID" value="PHG19452.1"/>
    <property type="molecule type" value="Genomic_DNA"/>
</dbReference>
<accession>A0ABD6TLE3</accession>
<evidence type="ECO:0000313" key="1">
    <source>
        <dbReference type="EMBL" id="PHG19452.1"/>
    </source>
</evidence>
<name>A0ABD6TLE3_9BACI</name>
<organism evidence="1 2">
    <name type="scientific">Bacillus wiedmannii</name>
    <dbReference type="NCBI Taxonomy" id="1890302"/>
    <lineage>
        <taxon>Bacteria</taxon>
        <taxon>Bacillati</taxon>
        <taxon>Bacillota</taxon>
        <taxon>Bacilli</taxon>
        <taxon>Bacillales</taxon>
        <taxon>Bacillaceae</taxon>
        <taxon>Bacillus</taxon>
        <taxon>Bacillus cereus group</taxon>
    </lineage>
</organism>
<protein>
    <submittedName>
        <fullName evidence="1">Uncharacterized protein</fullName>
    </submittedName>
</protein>
<comment type="caution">
    <text evidence="1">The sequence shown here is derived from an EMBL/GenBank/DDBJ whole genome shotgun (WGS) entry which is preliminary data.</text>
</comment>
<sequence>MEVNVRILKSGYRKSEKLYNDFKANTIVTNEDYFTDKVISLPSDVPFPIYMAKGSDAVRKEEFLEAFRILADHYIMSNRDLHLDEVVWHSYFITYHRDYLIEKYPSILEDQKEFEKIVTKSFDWENYIYKCVLATEYVEDYAHSSEEKQYYYRLIFENLDLYNYIIKYEIFRNKDFLLKVLKIVDELKISHIMKAKIKDRPDLGSDERYGRRVIFELNKSYPVVMAPMLEKEALKKEIIRALSHYYDVSTLLLSKATV</sequence>
<evidence type="ECO:0000313" key="2">
    <source>
        <dbReference type="Proteomes" id="UP000225062"/>
    </source>
</evidence>
<proteinExistence type="predicted"/>
<gene>
    <name evidence="1" type="ORF">COI74_17965</name>
</gene>
<dbReference type="AlphaFoldDB" id="A0ABD6TLE3"/>
<dbReference type="RefSeq" id="WP_098149715.1">
    <property type="nucleotide sequence ID" value="NZ_NUBB01000012.1"/>
</dbReference>